<dbReference type="NCBIfam" id="TIGR04057">
    <property type="entry name" value="SusC_RagA_signa"/>
    <property type="match status" value="1"/>
</dbReference>
<dbReference type="Gene3D" id="2.60.40.1120">
    <property type="entry name" value="Carboxypeptidase-like, regulatory domain"/>
    <property type="match status" value="1"/>
</dbReference>
<comment type="similarity">
    <text evidence="7">Belongs to the TonB-dependent receptor family.</text>
</comment>
<proteinExistence type="inferred from homology"/>
<comment type="caution">
    <text evidence="9">The sequence shown here is derived from an EMBL/GenBank/DDBJ whole genome shotgun (WGS) entry which is preliminary data.</text>
</comment>
<dbReference type="InterPro" id="IPR039426">
    <property type="entry name" value="TonB-dep_rcpt-like"/>
</dbReference>
<dbReference type="InterPro" id="IPR012910">
    <property type="entry name" value="Plug_dom"/>
</dbReference>
<evidence type="ECO:0000256" key="5">
    <source>
        <dbReference type="ARBA" id="ARBA00023136"/>
    </source>
</evidence>
<protein>
    <submittedName>
        <fullName evidence="9">TonB-linked outer membrane protein, SusC/RagA family</fullName>
    </submittedName>
</protein>
<evidence type="ECO:0000256" key="1">
    <source>
        <dbReference type="ARBA" id="ARBA00004571"/>
    </source>
</evidence>
<dbReference type="NCBIfam" id="TIGR04056">
    <property type="entry name" value="OMP_RagA_SusC"/>
    <property type="match status" value="1"/>
</dbReference>
<keyword evidence="6 7" id="KW-0998">Cell outer membrane</keyword>
<dbReference type="Gene3D" id="2.40.170.20">
    <property type="entry name" value="TonB-dependent receptor, beta-barrel domain"/>
    <property type="match status" value="1"/>
</dbReference>
<keyword evidence="3 7" id="KW-1134">Transmembrane beta strand</keyword>
<reference evidence="9 10" key="2">
    <citation type="submission" date="2008-08" db="EMBL/GenBank/DDBJ databases">
        <authorList>
            <person name="Fulton L."/>
            <person name="Clifton S."/>
            <person name="Fulton B."/>
            <person name="Xu J."/>
            <person name="Minx P."/>
            <person name="Pepin K.H."/>
            <person name="Johnson M."/>
            <person name="Thiruvilangam P."/>
            <person name="Bhonagiri V."/>
            <person name="Nash W.E."/>
            <person name="Mardis E.R."/>
            <person name="Wilson R.K."/>
        </authorList>
    </citation>
    <scope>NUCLEOTIDE SEQUENCE [LARGE SCALE GENOMIC DNA]</scope>
    <source>
        <strain evidence="10">DSM 17135 / JCM 12973 / M2</strain>
    </source>
</reference>
<sequence length="1089" mass="120651">MLALFLKSNFVVMLKRFRLVHALVLLLGGSFGVNAPLFAESLTGIGQQQENCNGVVKDATGETVIGASIIVKGTTNGTVTDLDGNFTLPGVKVGDVIQISFIGFQTQEIKWNGKPLTVVLKEDSQALEEVVVVGYGTQKKVNLTGAVAMTEGDMLEDRPIANLAQGLQGAIPNLNITMPSGNPNATATFNVRGITSLNGGSALILVDGVETNDISLLNPQDIESVSVLKDASSAAVYGARAAFGVVLITTKKGKKGQKVTVNYNNNFSWSAPSRLPDGISSDKWIDAVQLANTNASGSGYFSQELVDAVHAYCQDPSRPSAFLDETGAFTAKGQWAYAGNTDWFDEFYKSAAFMQQHNASIQGGTDKNTYYASIGYKGQDGLLAYGTDTYKRINMSFNFTSQITKWLEIGFRAKYNRSESDEPNTQAYMGSSPYYEVYRSFPFIPIYLPDGKNFAAMEGSNFNYNYAGILAEAGRLKNVYDDIWYTGSFNITPLEGLSIKGDYTGNRYFRTQREHLKTIYQLNPDGSQTAKMPTNKAGLRKYDDTYEALNVWAEYKKQIKDHSFSIMAGYNQERKNTSNMYGVAANLYVNDFPIIDMAKDKETLSEEATVWAVQGAFFRLNYDYKGRYLVELNGRYDGSSKYASGSQWGFFPSASLGWRVSEEKFFEPARKIFDNFKLRASVGSLGNQVTNGNFDYIGTVGSETLNYVLSGAIPSGITPATLAYNNVTWEKVTTANFGLDLGLLNNRLTASFDYYIRYTTDMVVSKAYPNTMGTSGGKENLASMRTNGWELSLNWNDRIEDVAGSPLDYNVGIGLSDSYSTITKYDNPTGTLNDLYVGKRLGEIWGYTTDGFIMDAAEAAEQSKRQSYISNTWIPGDIRYADLNGDGVVNEGDSEKGPINTLSNHGDKSIIGNETPRYRFNINLGLSWKNFDVRALFEGVLKRDLWLGNEVFWGFSGVWNSAINDYHVDNSWSEDNPNAYYPVPLFNSDRSRKTQTKYLQNASYIRLRDLTIGYTLPKKWLEPVGISQLKIFFSGQNLWEATGLYKYVDPDMTGNTYQKSSDGMVGTLNSDMKSYPFCRSYSFGINLTF</sequence>
<dbReference type="GO" id="GO:0009279">
    <property type="term" value="C:cell outer membrane"/>
    <property type="evidence" value="ECO:0007669"/>
    <property type="project" value="UniProtKB-SubCell"/>
</dbReference>
<dbReference type="HOGENOM" id="CLU_004317_1_1_10"/>
<dbReference type="PROSITE" id="PS52016">
    <property type="entry name" value="TONB_DEPENDENT_REC_3"/>
    <property type="match status" value="1"/>
</dbReference>
<dbReference type="eggNOG" id="COG1629">
    <property type="taxonomic scope" value="Bacteria"/>
</dbReference>
<dbReference type="InterPro" id="IPR023996">
    <property type="entry name" value="TonB-dep_OMP_SusC/RagA"/>
</dbReference>
<feature type="domain" description="TonB-dependent receptor plug" evidence="8">
    <location>
        <begin position="140"/>
        <end position="245"/>
    </location>
</feature>
<evidence type="ECO:0000256" key="4">
    <source>
        <dbReference type="ARBA" id="ARBA00022692"/>
    </source>
</evidence>
<dbReference type="AlphaFoldDB" id="B5D1W4"/>
<dbReference type="Pfam" id="PF07715">
    <property type="entry name" value="Plug"/>
    <property type="match status" value="1"/>
</dbReference>
<organism evidence="9 10">
    <name type="scientific">Phocaeicola plebeius (strain DSM 17135 / JCM 12973 / CCUG 54634 / M2)</name>
    <name type="common">Bacteroides plebeius</name>
    <dbReference type="NCBI Taxonomy" id="484018"/>
    <lineage>
        <taxon>Bacteria</taxon>
        <taxon>Pseudomonadati</taxon>
        <taxon>Bacteroidota</taxon>
        <taxon>Bacteroidia</taxon>
        <taxon>Bacteroidales</taxon>
        <taxon>Bacteroidaceae</taxon>
        <taxon>Phocaeicola</taxon>
    </lineage>
</organism>
<dbReference type="InterPro" id="IPR008969">
    <property type="entry name" value="CarboxyPept-like_regulatory"/>
</dbReference>
<dbReference type="InterPro" id="IPR023997">
    <property type="entry name" value="TonB-dep_OMP_SusC/RagA_CS"/>
</dbReference>
<keyword evidence="4 7" id="KW-0812">Transmembrane</keyword>
<comment type="subcellular location">
    <subcellularLocation>
        <location evidence="1 7">Cell outer membrane</location>
        <topology evidence="1 7">Multi-pass membrane protein</topology>
    </subcellularLocation>
</comment>
<dbReference type="Pfam" id="PF13715">
    <property type="entry name" value="CarbopepD_reg_2"/>
    <property type="match status" value="1"/>
</dbReference>
<dbReference type="Proteomes" id="UP000003452">
    <property type="component" value="Unassembled WGS sequence"/>
</dbReference>
<dbReference type="SUPFAM" id="SSF56935">
    <property type="entry name" value="Porins"/>
    <property type="match status" value="1"/>
</dbReference>
<evidence type="ECO:0000256" key="6">
    <source>
        <dbReference type="ARBA" id="ARBA00023237"/>
    </source>
</evidence>
<reference evidence="9 10" key="1">
    <citation type="submission" date="2008-08" db="EMBL/GenBank/DDBJ databases">
        <title>Draft genome sequence of Bacteroides plebeius (DSM 17135).</title>
        <authorList>
            <person name="Sudarsanam P."/>
            <person name="Ley R."/>
            <person name="Guruge J."/>
            <person name="Turnbaugh P.J."/>
            <person name="Mahowald M."/>
            <person name="Liep D."/>
            <person name="Gordon J."/>
        </authorList>
    </citation>
    <scope>NUCLEOTIDE SEQUENCE [LARGE SCALE GENOMIC DNA]</scope>
    <source>
        <strain evidence="10">DSM 17135 / JCM 12973 / M2</strain>
    </source>
</reference>
<evidence type="ECO:0000259" key="8">
    <source>
        <dbReference type="Pfam" id="PF07715"/>
    </source>
</evidence>
<gene>
    <name evidence="9" type="ORF">BACPLE_02964</name>
</gene>
<dbReference type="SUPFAM" id="SSF49464">
    <property type="entry name" value="Carboxypeptidase regulatory domain-like"/>
    <property type="match status" value="1"/>
</dbReference>
<name>B5D1W4_PHOPM</name>
<evidence type="ECO:0000256" key="7">
    <source>
        <dbReference type="PROSITE-ProRule" id="PRU01360"/>
    </source>
</evidence>
<dbReference type="EMBL" id="ABQC02000023">
    <property type="protein sequence ID" value="EDY94557.1"/>
    <property type="molecule type" value="Genomic_DNA"/>
</dbReference>
<keyword evidence="2 7" id="KW-0813">Transport</keyword>
<accession>B5D1W4</accession>
<evidence type="ECO:0000313" key="10">
    <source>
        <dbReference type="Proteomes" id="UP000003452"/>
    </source>
</evidence>
<dbReference type="InterPro" id="IPR037066">
    <property type="entry name" value="Plug_dom_sf"/>
</dbReference>
<dbReference type="InterPro" id="IPR036942">
    <property type="entry name" value="Beta-barrel_TonB_sf"/>
</dbReference>
<evidence type="ECO:0000256" key="2">
    <source>
        <dbReference type="ARBA" id="ARBA00022448"/>
    </source>
</evidence>
<evidence type="ECO:0000313" key="9">
    <source>
        <dbReference type="EMBL" id="EDY94557.1"/>
    </source>
</evidence>
<keyword evidence="5 7" id="KW-0472">Membrane</keyword>
<dbReference type="Gene3D" id="2.170.130.10">
    <property type="entry name" value="TonB-dependent receptor, plug domain"/>
    <property type="match status" value="1"/>
</dbReference>
<evidence type="ECO:0000256" key="3">
    <source>
        <dbReference type="ARBA" id="ARBA00022452"/>
    </source>
</evidence>